<dbReference type="CDD" id="cd07185">
    <property type="entry name" value="OmpA_C-like"/>
    <property type="match status" value="1"/>
</dbReference>
<keyword evidence="5" id="KW-1185">Reference proteome</keyword>
<gene>
    <name evidence="4" type="ORF">Ga0061079_104129</name>
</gene>
<sequence length="306" mass="34024">MKKATCIISLMILAASCVPQSKYDELEKKYYASLQGERKSQKAIQEKENALKSLSDQYSTLQEQQDALAKKKAQLDAEYSDLQIEYATRLKDMEDLKAKNAQIVDQAQTSEQSRKKILNELEQTQGQLQEKIKRINELESLISQQKESVSKLKNKLQIALKNYTGKGITVEEKEGNIYVSMENKLLFPSASWTVEAEGIKALHVLSEVLSKDKNLNIIIQGHTDSDKYAGSGNIKDNWDLSVMRATAITKILQSKGVSPKQMTASGKGEYAPLASNSTAVGKAANRRVDIIIAPNLGEITKILNDL</sequence>
<accession>A0A0X3ANP4</accession>
<dbReference type="InterPro" id="IPR006665">
    <property type="entry name" value="OmpA-like"/>
</dbReference>
<dbReference type="Gene3D" id="3.30.1330.60">
    <property type="entry name" value="OmpA-like domain"/>
    <property type="match status" value="1"/>
</dbReference>
<feature type="domain" description="OmpA-like" evidence="3">
    <location>
        <begin position="174"/>
        <end position="296"/>
    </location>
</feature>
<organism evidence="4 5">
    <name type="scientific">Apibacter mensalis</name>
    <dbReference type="NCBI Taxonomy" id="1586267"/>
    <lineage>
        <taxon>Bacteria</taxon>
        <taxon>Pseudomonadati</taxon>
        <taxon>Bacteroidota</taxon>
        <taxon>Flavobacteriia</taxon>
        <taxon>Flavobacteriales</taxon>
        <taxon>Weeksellaceae</taxon>
        <taxon>Apibacter</taxon>
    </lineage>
</organism>
<dbReference type="GO" id="GO:0016020">
    <property type="term" value="C:membrane"/>
    <property type="evidence" value="ECO:0007669"/>
    <property type="project" value="UniProtKB-UniRule"/>
</dbReference>
<proteinExistence type="predicted"/>
<dbReference type="EMBL" id="FCOR01000004">
    <property type="protein sequence ID" value="CVK16010.1"/>
    <property type="molecule type" value="Genomic_DNA"/>
</dbReference>
<dbReference type="InterPro" id="IPR036737">
    <property type="entry name" value="OmpA-like_sf"/>
</dbReference>
<evidence type="ECO:0000313" key="4">
    <source>
        <dbReference type="EMBL" id="CVK16010.1"/>
    </source>
</evidence>
<feature type="coiled-coil region" evidence="2">
    <location>
        <begin position="37"/>
        <end position="162"/>
    </location>
</feature>
<evidence type="ECO:0000313" key="5">
    <source>
        <dbReference type="Proteomes" id="UP000182761"/>
    </source>
</evidence>
<dbReference type="AlphaFoldDB" id="A0A0X3ANP4"/>
<dbReference type="InterPro" id="IPR050330">
    <property type="entry name" value="Bact_OuterMem_StrucFunc"/>
</dbReference>
<dbReference type="PANTHER" id="PTHR30329">
    <property type="entry name" value="STATOR ELEMENT OF FLAGELLAR MOTOR COMPLEX"/>
    <property type="match status" value="1"/>
</dbReference>
<dbReference type="Proteomes" id="UP000182761">
    <property type="component" value="Unassembled WGS sequence"/>
</dbReference>
<dbReference type="PROSITE" id="PS51123">
    <property type="entry name" value="OMPA_2"/>
    <property type="match status" value="1"/>
</dbReference>
<keyword evidence="2" id="KW-0175">Coiled coil</keyword>
<protein>
    <submittedName>
        <fullName evidence="4">Chemotaxis protein MotB</fullName>
    </submittedName>
</protein>
<name>A0A0X3ANP4_9FLAO</name>
<dbReference type="PANTHER" id="PTHR30329:SF21">
    <property type="entry name" value="LIPOPROTEIN YIAD-RELATED"/>
    <property type="match status" value="1"/>
</dbReference>
<dbReference type="Pfam" id="PF00691">
    <property type="entry name" value="OmpA"/>
    <property type="match status" value="1"/>
</dbReference>
<keyword evidence="1" id="KW-0472">Membrane</keyword>
<evidence type="ECO:0000259" key="3">
    <source>
        <dbReference type="PROSITE" id="PS51123"/>
    </source>
</evidence>
<evidence type="ECO:0000256" key="2">
    <source>
        <dbReference type="SAM" id="Coils"/>
    </source>
</evidence>
<dbReference type="PROSITE" id="PS51257">
    <property type="entry name" value="PROKAR_LIPOPROTEIN"/>
    <property type="match status" value="1"/>
</dbReference>
<evidence type="ECO:0000256" key="1">
    <source>
        <dbReference type="PROSITE-ProRule" id="PRU00473"/>
    </source>
</evidence>
<dbReference type="SUPFAM" id="SSF103088">
    <property type="entry name" value="OmpA-like"/>
    <property type="match status" value="1"/>
</dbReference>
<reference evidence="4 5" key="1">
    <citation type="submission" date="2016-01" db="EMBL/GenBank/DDBJ databases">
        <authorList>
            <person name="McClelland M."/>
            <person name="Jain A."/>
            <person name="Saraogi P."/>
            <person name="Mendelson R."/>
            <person name="Westerman R."/>
            <person name="SanMiguel P."/>
            <person name="Csonka L."/>
        </authorList>
    </citation>
    <scope>NUCLEOTIDE SEQUENCE [LARGE SCALE GENOMIC DNA]</scope>
    <source>
        <strain evidence="4 5">R-53146</strain>
    </source>
</reference>
<dbReference type="STRING" id="1586267.GCA_001418685_00848"/>